<evidence type="ECO:0000313" key="2">
    <source>
        <dbReference type="Proteomes" id="UP000451471"/>
    </source>
</evidence>
<gene>
    <name evidence="1" type="ORF">GQS65_06715</name>
</gene>
<accession>A0A6B0GPZ2</accession>
<dbReference type="InterPro" id="IPR055927">
    <property type="entry name" value="DUF7504"/>
</dbReference>
<keyword evidence="2" id="KW-1185">Reference proteome</keyword>
<dbReference type="Pfam" id="PF24336">
    <property type="entry name" value="DUF7504"/>
    <property type="match status" value="1"/>
</dbReference>
<proteinExistence type="predicted"/>
<reference evidence="1 2" key="1">
    <citation type="submission" date="2019-12" db="EMBL/GenBank/DDBJ databases">
        <title>Halocatena pleomorpha gen. nov. sp. nov., an extremely halophilic archaeon of family Halobacteriaceae isolated from saltpan soil.</title>
        <authorList>
            <person name="Pal Y."/>
            <person name="Verma A."/>
            <person name="Krishnamurthi S."/>
            <person name="Kumar P."/>
        </authorList>
    </citation>
    <scope>NUCLEOTIDE SEQUENCE [LARGE SCALE GENOMIC DNA]</scope>
    <source>
        <strain evidence="1 2">JCM 16495</strain>
    </source>
</reference>
<dbReference type="Proteomes" id="UP000451471">
    <property type="component" value="Unassembled WGS sequence"/>
</dbReference>
<dbReference type="AlphaFoldDB" id="A0A6B0GPZ2"/>
<name>A0A6B0GPZ2_9EURY</name>
<evidence type="ECO:0000313" key="1">
    <source>
        <dbReference type="EMBL" id="MWG34185.1"/>
    </source>
</evidence>
<dbReference type="EMBL" id="WSZK01000015">
    <property type="protein sequence ID" value="MWG34185.1"/>
    <property type="molecule type" value="Genomic_DNA"/>
</dbReference>
<protein>
    <submittedName>
        <fullName evidence="1">Uncharacterized protein</fullName>
    </submittedName>
</protein>
<dbReference type="RefSeq" id="WP_158203902.1">
    <property type="nucleotide sequence ID" value="NZ_WSZK01000015.1"/>
</dbReference>
<dbReference type="OrthoDB" id="252760at2157"/>
<sequence length="227" mass="24377">MDESTRDDGEDASTVVETLQRLKRAGSRLLVTGSVSAAVRAQQTRHLLGSPEEDRARILALADDSSPSAHLPEGPPTAADRVAVVEHRGDVRSATVARAEPLPPRETATDSMAAFYEDVLAAVAADRRANGAPAPATLRVGVVGGGALVDRHGLDRSERMLRSLGDTVVADRGMFHCHVAAASDAAVVDALLPSFDVHVELRHREGLPPEQRWSFPETDERTEWMLL</sequence>
<comment type="caution">
    <text evidence="1">The sequence shown here is derived from an EMBL/GenBank/DDBJ whole genome shotgun (WGS) entry which is preliminary data.</text>
</comment>
<organism evidence="1 2">
    <name type="scientific">Halomarina oriensis</name>
    <dbReference type="NCBI Taxonomy" id="671145"/>
    <lineage>
        <taxon>Archaea</taxon>
        <taxon>Methanobacteriati</taxon>
        <taxon>Methanobacteriota</taxon>
        <taxon>Stenosarchaea group</taxon>
        <taxon>Halobacteria</taxon>
        <taxon>Halobacteriales</taxon>
        <taxon>Natronomonadaceae</taxon>
        <taxon>Halomarina</taxon>
    </lineage>
</organism>